<gene>
    <name evidence="1" type="ORF">FHR24_001551</name>
</gene>
<dbReference type="Proteomes" id="UP000745859">
    <property type="component" value="Unassembled WGS sequence"/>
</dbReference>
<name>A0ABX0U8D9_9FLAO</name>
<dbReference type="Pfam" id="PF20050">
    <property type="entry name" value="DUF6452"/>
    <property type="match status" value="1"/>
</dbReference>
<protein>
    <submittedName>
        <fullName evidence="1">Uncharacterized protein</fullName>
    </submittedName>
</protein>
<organism evidence="1 2">
    <name type="scientific">Wenyingzhuangia heitensis</name>
    <dbReference type="NCBI Taxonomy" id="1487859"/>
    <lineage>
        <taxon>Bacteria</taxon>
        <taxon>Pseudomonadati</taxon>
        <taxon>Bacteroidota</taxon>
        <taxon>Flavobacteriia</taxon>
        <taxon>Flavobacteriales</taxon>
        <taxon>Flavobacteriaceae</taxon>
        <taxon>Wenyingzhuangia</taxon>
    </lineage>
</organism>
<sequence>MKKLLFSLLIITTFIGFNSCQDEFCLDNTTPSLVIEFYNNTERDSLKEIDLIVWANSKDTIFNGTVSKTGNLSLPLDTQNTFVVYHLSMQDELGNGTVDDLTINYTTEDIFVSQACGFKSIYNNVTTTTTKNNWILDSETTKQSINDETEAHVKIYH</sequence>
<evidence type="ECO:0000313" key="2">
    <source>
        <dbReference type="Proteomes" id="UP000745859"/>
    </source>
</evidence>
<dbReference type="RefSeq" id="WP_167186356.1">
    <property type="nucleotide sequence ID" value="NZ_JAASQL010000001.1"/>
</dbReference>
<dbReference type="InterPro" id="IPR045607">
    <property type="entry name" value="DUF6452"/>
</dbReference>
<accession>A0ABX0U8D9</accession>
<dbReference type="EMBL" id="JAASQL010000001">
    <property type="protein sequence ID" value="NIJ45112.1"/>
    <property type="molecule type" value="Genomic_DNA"/>
</dbReference>
<comment type="caution">
    <text evidence="1">The sequence shown here is derived from an EMBL/GenBank/DDBJ whole genome shotgun (WGS) entry which is preliminary data.</text>
</comment>
<reference evidence="1 2" key="1">
    <citation type="submission" date="2020-03" db="EMBL/GenBank/DDBJ databases">
        <title>Genomic Encyclopedia of Type Strains, Phase IV (KMG-IV): sequencing the most valuable type-strain genomes for metagenomic binning, comparative biology and taxonomic classification.</title>
        <authorList>
            <person name="Goeker M."/>
        </authorList>
    </citation>
    <scope>NUCLEOTIDE SEQUENCE [LARGE SCALE GENOMIC DNA]</scope>
    <source>
        <strain evidence="1 2">DSM 101599</strain>
    </source>
</reference>
<keyword evidence="2" id="KW-1185">Reference proteome</keyword>
<proteinExistence type="predicted"/>
<evidence type="ECO:0000313" key="1">
    <source>
        <dbReference type="EMBL" id="NIJ45112.1"/>
    </source>
</evidence>